<dbReference type="AlphaFoldDB" id="A0A087RLW6"/>
<comment type="caution">
    <text evidence="1">The sequence shown here is derived from an EMBL/GenBank/DDBJ whole genome shotgun (WGS) entry which is preliminary data.</text>
</comment>
<evidence type="ECO:0000313" key="1">
    <source>
        <dbReference type="EMBL" id="KFM14470.1"/>
    </source>
</evidence>
<dbReference type="Proteomes" id="UP000029386">
    <property type="component" value="Unassembled WGS sequence"/>
</dbReference>
<gene>
    <name evidence="1" type="ORF">AAA799D11_01830</name>
</gene>
<dbReference type="EMBL" id="JOSY01000077">
    <property type="protein sequence ID" value="KFM14470.1"/>
    <property type="molecule type" value="Genomic_DNA"/>
</dbReference>
<evidence type="ECO:0000313" key="2">
    <source>
        <dbReference type="Proteomes" id="UP000029386"/>
    </source>
</evidence>
<organism evidence="1 2">
    <name type="scientific">Marine Group I thaumarchaeote SCGC AAA799-D11</name>
    <dbReference type="NCBI Taxonomy" id="1502291"/>
    <lineage>
        <taxon>Archaea</taxon>
        <taxon>Nitrososphaerota</taxon>
        <taxon>Marine Group I</taxon>
    </lineage>
</organism>
<reference evidence="1 2" key="1">
    <citation type="submission" date="2014-06" db="EMBL/GenBank/DDBJ databases">
        <authorList>
            <person name="Ngugi D.K."/>
            <person name="Blom J."/>
            <person name="Alam I."/>
            <person name="Rashid M."/>
            <person name="Baalawi W."/>
            <person name="Zhang G."/>
            <person name="Hikmawan T."/>
            <person name="Guan Y."/>
            <person name="Antunes A."/>
            <person name="Siam R."/>
            <person name="El-Dorry H."/>
            <person name="Bajic V."/>
            <person name="Stingl U."/>
        </authorList>
    </citation>
    <scope>NUCLEOTIDE SEQUENCE [LARGE SCALE GENOMIC DNA]</scope>
    <source>
        <strain evidence="1">SCGC AAA799-D11</strain>
    </source>
</reference>
<proteinExistence type="predicted"/>
<protein>
    <submittedName>
        <fullName evidence="1">Uncharacterized protein</fullName>
    </submittedName>
</protein>
<name>A0A087RLW6_9ARCH</name>
<keyword evidence="2" id="KW-1185">Reference proteome</keyword>
<dbReference type="STRING" id="1502291.AAA799D11_01830"/>
<sequence length="161" mass="17769">MYGTSKVTESAVLYNYPKTVSMSAYDMKTIQPIEIDGNILSEPVLIYASDAQDEFRFNVIAPNGQCIIGSSDECAVTDNTRENRGGLQSVEYEGQILRVKYSGADSALERFSITSIDPIVGDWTVTLETEQGLIPQAQAIKDLNVKVKQKILSEMITVYSD</sequence>
<accession>A0A087RLW6</accession>